<reference evidence="2 3" key="1">
    <citation type="submission" date="2019-06" db="EMBL/GenBank/DDBJ databases">
        <title>Genome Sequence of the Brown Rot Fungal Pathogen Monilinia laxa.</title>
        <authorList>
            <person name="De Miccolis Angelini R.M."/>
            <person name="Landi L."/>
            <person name="Abate D."/>
            <person name="Pollastro S."/>
            <person name="Romanazzi G."/>
            <person name="Faretra F."/>
        </authorList>
    </citation>
    <scope>NUCLEOTIDE SEQUENCE [LARGE SCALE GENOMIC DNA]</scope>
    <source>
        <strain evidence="2 3">Mlax316</strain>
    </source>
</reference>
<accession>A0A5N6KHE6</accession>
<dbReference type="AlphaFoldDB" id="A0A5N6KHE6"/>
<dbReference type="Proteomes" id="UP000326757">
    <property type="component" value="Unassembled WGS sequence"/>
</dbReference>
<name>A0A5N6KHE6_MONLA</name>
<evidence type="ECO:0000313" key="2">
    <source>
        <dbReference type="EMBL" id="KAB8303105.1"/>
    </source>
</evidence>
<organism evidence="2 3">
    <name type="scientific">Monilinia laxa</name>
    <name type="common">Brown rot fungus</name>
    <name type="synonym">Sclerotinia laxa</name>
    <dbReference type="NCBI Taxonomy" id="61186"/>
    <lineage>
        <taxon>Eukaryota</taxon>
        <taxon>Fungi</taxon>
        <taxon>Dikarya</taxon>
        <taxon>Ascomycota</taxon>
        <taxon>Pezizomycotina</taxon>
        <taxon>Leotiomycetes</taxon>
        <taxon>Helotiales</taxon>
        <taxon>Sclerotiniaceae</taxon>
        <taxon>Monilinia</taxon>
    </lineage>
</organism>
<dbReference type="EMBL" id="VIGI01000002">
    <property type="protein sequence ID" value="KAB8303105.1"/>
    <property type="molecule type" value="Genomic_DNA"/>
</dbReference>
<comment type="caution">
    <text evidence="2">The sequence shown here is derived from an EMBL/GenBank/DDBJ whole genome shotgun (WGS) entry which is preliminary data.</text>
</comment>
<proteinExistence type="predicted"/>
<feature type="region of interest" description="Disordered" evidence="1">
    <location>
        <begin position="1"/>
        <end position="31"/>
    </location>
</feature>
<gene>
    <name evidence="2" type="ORF">EYC80_004556</name>
</gene>
<evidence type="ECO:0000313" key="3">
    <source>
        <dbReference type="Proteomes" id="UP000326757"/>
    </source>
</evidence>
<keyword evidence="3" id="KW-1185">Reference proteome</keyword>
<protein>
    <submittedName>
        <fullName evidence="2">Uncharacterized protein</fullName>
    </submittedName>
</protein>
<evidence type="ECO:0000256" key="1">
    <source>
        <dbReference type="SAM" id="MobiDB-lite"/>
    </source>
</evidence>
<sequence length="67" mass="7703">MSETENDLTSPYDIHNFSSTPHNRPRPAKDPLLTGHYWSNCAPSIQSLKLDSIQRYPTQIFFHGTNK</sequence>